<sequence length="371" mass="43343">MKDHLSKSEINTLHSAIHRLHLTSISKVTRIGEGAWHTAYKVERLQTHDLVIRIKKKEAYGEIQRNDEHALRTEYESTRAYYQHANKSYVNICPNDYHYFIEDDIVFTVETFMGEGMEQLTKNKASFYGQTLGTALHAIHHNTTAIEGFGELHWNGKTLQGTHTKNTRELWKEEHTHYRTVLEILTHANLRFNTKKVNRAIHSLLEHRESHIQKVSLVNQDITPENILVNGSQIAIIDPFPKLDFDLKYAAYFVFCYKFLLPAYARAPRYVARGYDQKKESLNEIANGFIRGYFLDQTGEALTSHVQRLMDEYCLWLLQEAYEHYERVNQPHLTNKISQQMGNNTMIRARLDVCLKHLEQVCSDMLTKKSY</sequence>
<dbReference type="SUPFAM" id="SSF56112">
    <property type="entry name" value="Protein kinase-like (PK-like)"/>
    <property type="match status" value="1"/>
</dbReference>
<dbReference type="eggNOG" id="ENOG502ZB3B">
    <property type="taxonomic scope" value="Bacteria"/>
</dbReference>
<keyword evidence="2" id="KW-1185">Reference proteome</keyword>
<gene>
    <name evidence="1" type="ORF">A374_18019</name>
</gene>
<dbReference type="RefSeq" id="WP_007203673.1">
    <property type="nucleotide sequence ID" value="NZ_AKKV01000042.1"/>
</dbReference>
<dbReference type="EMBL" id="AKKV01000042">
    <property type="protein sequence ID" value="EIT83957.1"/>
    <property type="molecule type" value="Genomic_DNA"/>
</dbReference>
<evidence type="ECO:0000313" key="2">
    <source>
        <dbReference type="Proteomes" id="UP000004080"/>
    </source>
</evidence>
<evidence type="ECO:0008006" key="3">
    <source>
        <dbReference type="Google" id="ProtNLM"/>
    </source>
</evidence>
<evidence type="ECO:0000313" key="1">
    <source>
        <dbReference type="EMBL" id="EIT83957.1"/>
    </source>
</evidence>
<reference evidence="1 2" key="1">
    <citation type="journal article" date="2012" name="J. Bacteriol.">
        <title>Genome of Bacillus macauensis ZFHKF-1, a Long-Chain-Forming Bacterium.</title>
        <authorList>
            <person name="Cai L."/>
            <person name="Zhang T."/>
        </authorList>
    </citation>
    <scope>NUCLEOTIDE SEQUENCE [LARGE SCALE GENOMIC DNA]</scope>
    <source>
        <strain evidence="1 2">ZFHKF-1</strain>
    </source>
</reference>
<dbReference type="PATRIC" id="fig|1196324.3.peg.3677"/>
<proteinExistence type="predicted"/>
<dbReference type="Proteomes" id="UP000004080">
    <property type="component" value="Unassembled WGS sequence"/>
</dbReference>
<comment type="caution">
    <text evidence="1">The sequence shown here is derived from an EMBL/GenBank/DDBJ whole genome shotgun (WGS) entry which is preliminary data.</text>
</comment>
<name>I8AEG6_9BACL</name>
<accession>I8AEG6</accession>
<protein>
    <recommendedName>
        <fullName evidence="3">Aminoglycoside phosphotransferase domain-containing protein</fullName>
    </recommendedName>
</protein>
<dbReference type="Gene3D" id="3.30.200.150">
    <property type="match status" value="1"/>
</dbReference>
<dbReference type="Gene3D" id="3.90.1200.10">
    <property type="match status" value="1"/>
</dbReference>
<dbReference type="InterPro" id="IPR011009">
    <property type="entry name" value="Kinase-like_dom_sf"/>
</dbReference>
<organism evidence="1 2">
    <name type="scientific">Fictibacillus macauensis ZFHKF-1</name>
    <dbReference type="NCBI Taxonomy" id="1196324"/>
    <lineage>
        <taxon>Bacteria</taxon>
        <taxon>Bacillati</taxon>
        <taxon>Bacillota</taxon>
        <taxon>Bacilli</taxon>
        <taxon>Bacillales</taxon>
        <taxon>Fictibacillaceae</taxon>
        <taxon>Fictibacillus</taxon>
    </lineage>
</organism>
<dbReference type="OrthoDB" id="2590808at2"/>
<dbReference type="STRING" id="1196324.A374_18019"/>
<dbReference type="AlphaFoldDB" id="I8AEG6"/>